<gene>
    <name evidence="1" type="ORF">PANT1444_LOCUS15425</name>
</gene>
<dbReference type="EMBL" id="HBEP01027094">
    <property type="protein sequence ID" value="CAD8499672.1"/>
    <property type="molecule type" value="Transcribed_RNA"/>
</dbReference>
<proteinExistence type="predicted"/>
<name>A0A7S0F1E8_9EUKA</name>
<sequence>MAPTSNVSIATTEVLVSPKGEMIAVAPLTNEKGSLLSASGQSVKTDAAKYVTDHDAEGMGAFLDADFEALTSVLSITVDYLAGATIVLPIASWERRFILERFIDTAQSDDFDGGGGEDGSGGSADGFYGVMLMSSTHHRYAGLFTIRKLGARPVTQLLVRGSDEESMAHMLLYSANYTVLEEALTTSKVMTGRRLLDCGLNPGRRLWGFISDVVDVVVDNVIDPAIKAAAEAAEAARKAAEEALAVVARNLLVCDLLRGFKVTWDAASKGLVDAAEATASAAAATATTLLNEAKAATRAVQNAADAAANLATVTLNKVKDAAEKAAATATKFIDDVGNAFSELGDDIQSVFDGVEELVRDIGAFATKLLDTMLDVANNAIGAISDLAVKVAQEIGNALQLDDKGLCIAPSCPGAFGHINSGDEEDLVEELDDLEILALTTVSVCFNVNEPELDLSGLGDAIKDFWLNNPAVKAVKDAVDEVIKPIEAAVNEVKQFVKTLKDFFESLSFRRRLEELTPAEVARARGLKEQAHSQLEQVRGRLLHADNDDARDSTKERLLLDVHRRLEAHLAERKLAARQLGSELVSISSLKASITLEINSRMRIEGQKDDNLLIPFVSADKAIEKLIPLPPTPFAVKLSAAFSADIHLEVQVEGDFKALVRLVSSGMGVTFDLSTGADNPAVFSDGDWTNSEFKLIGQASLSAQFQVKLKVSMSFSICLGPVCGGVQAKGFWDMAVGVDLALTTTTAGSNGLDGLDKLGCREWAFQSKLTNYAEYPQSDLDHINSIRTAANGGLALLGGWYVYVTLPYLYVRPIIELGECTVAFAPILSFGGAGECNWDNVEKTCKSDKTIKDTMGDQGWPGMWYNVGDQGRGGLCLISYHRVP</sequence>
<dbReference type="AlphaFoldDB" id="A0A7S0F1E8"/>
<protein>
    <submittedName>
        <fullName evidence="1">Uncharacterized protein</fullName>
    </submittedName>
</protein>
<evidence type="ECO:0000313" key="1">
    <source>
        <dbReference type="EMBL" id="CAD8499672.1"/>
    </source>
</evidence>
<accession>A0A7S0F1E8</accession>
<organism evidence="1">
    <name type="scientific">Phaeocystis antarctica</name>
    <dbReference type="NCBI Taxonomy" id="33657"/>
    <lineage>
        <taxon>Eukaryota</taxon>
        <taxon>Haptista</taxon>
        <taxon>Haptophyta</taxon>
        <taxon>Prymnesiophyceae</taxon>
        <taxon>Phaeocystales</taxon>
        <taxon>Phaeocystaceae</taxon>
        <taxon>Phaeocystis</taxon>
    </lineage>
</organism>
<reference evidence="1" key="1">
    <citation type="submission" date="2021-01" db="EMBL/GenBank/DDBJ databases">
        <authorList>
            <person name="Corre E."/>
            <person name="Pelletier E."/>
            <person name="Niang G."/>
            <person name="Scheremetjew M."/>
            <person name="Finn R."/>
            <person name="Kale V."/>
            <person name="Holt S."/>
            <person name="Cochrane G."/>
            <person name="Meng A."/>
            <person name="Brown T."/>
            <person name="Cohen L."/>
        </authorList>
    </citation>
    <scope>NUCLEOTIDE SEQUENCE</scope>
    <source>
        <strain evidence="1">CCMP1374</strain>
    </source>
</reference>